<accession>A0ABV8NY02</accession>
<dbReference type="PANTHER" id="PTHR43858">
    <property type="entry name" value="ENERGY-DEPENDENT TRANSLATIONAL THROTTLE PROTEIN ETTA"/>
    <property type="match status" value="1"/>
</dbReference>
<gene>
    <name evidence="8 10" type="primary">ettA</name>
    <name evidence="10" type="ORF">ACFOY1_07390</name>
</gene>
<dbReference type="InterPro" id="IPR003439">
    <property type="entry name" value="ABC_transporter-like_ATP-bd"/>
</dbReference>
<keyword evidence="2" id="KW-0472">Membrane</keyword>
<dbReference type="Proteomes" id="UP001595848">
    <property type="component" value="Unassembled WGS sequence"/>
</dbReference>
<dbReference type="SMART" id="SM00382">
    <property type="entry name" value="AAA"/>
    <property type="match status" value="2"/>
</dbReference>
<keyword evidence="11" id="KW-1185">Reference proteome</keyword>
<dbReference type="InterPro" id="IPR022374">
    <property type="entry name" value="EttA"/>
</dbReference>
<comment type="domain">
    <text evidence="8">The arm domain is inserted in the first ABC transporter domain. Probably contacts ribosomal protein L1.</text>
</comment>
<evidence type="ECO:0000256" key="2">
    <source>
        <dbReference type="ARBA" id="ARBA00022475"/>
    </source>
</evidence>
<feature type="binding site" evidence="8">
    <location>
        <begin position="359"/>
        <end position="366"/>
    </location>
    <ligand>
        <name>ATP</name>
        <dbReference type="ChEBI" id="CHEBI:30616"/>
        <label>2</label>
    </ligand>
</feature>
<keyword evidence="8" id="KW-0963">Cytoplasm</keyword>
<evidence type="ECO:0000256" key="6">
    <source>
        <dbReference type="ARBA" id="ARBA00022840"/>
    </source>
</evidence>
<evidence type="ECO:0000313" key="11">
    <source>
        <dbReference type="Proteomes" id="UP001595848"/>
    </source>
</evidence>
<evidence type="ECO:0000256" key="5">
    <source>
        <dbReference type="ARBA" id="ARBA00022741"/>
    </source>
</evidence>
<comment type="catalytic activity">
    <reaction evidence="8">
        <text>ATP + H2O = ADP + phosphate + H(+)</text>
        <dbReference type="Rhea" id="RHEA:13065"/>
        <dbReference type="ChEBI" id="CHEBI:15377"/>
        <dbReference type="ChEBI" id="CHEBI:15378"/>
        <dbReference type="ChEBI" id="CHEBI:30616"/>
        <dbReference type="ChEBI" id="CHEBI:43474"/>
        <dbReference type="ChEBI" id="CHEBI:456216"/>
    </reaction>
</comment>
<dbReference type="InterPro" id="IPR003593">
    <property type="entry name" value="AAA+_ATPase"/>
</dbReference>
<dbReference type="NCBIfam" id="TIGR03719">
    <property type="entry name" value="ABC_ABC_ChvD"/>
    <property type="match status" value="1"/>
</dbReference>
<keyword evidence="6 8" id="KW-0067">ATP-binding</keyword>
<sequence length="557" mass="61920">MAQYVYTMNRVGKIVPPKRQILRDISLSFFPGAKIGVLGLNGAGKSTLLRIMAGVDREIEGEAVPMPDLKIGYLPQEPELDPADTVRAAVEAGLGEVFSARQRLEQVYAEYSEPDADFDKLAEEQAHLEAVIAAAASSGSDDIEHQMEIAADALRLPPWDAVIGTLSGGEKRRVALCRLLLSKPDMLLLDEPTNHLDAESVEWLEQFLQKFPGTVVGVTHDRYFLDNAAEWILELDRGHGIPWKGNYSSWLEQKEARLEQEEAAESARQKTIKKELEWVRQNPKGRQAKAKARLARFEELSSLEYQKRNETQEIFIPVAERLGNEVIEFEHVSKGYGERLLIDDLSFKIPPGAIVGVIGANGAGKSTLFRMIVGQEQPDSGTVRIGQTVKLAYIGQSRESLEGDKTVFEAVSDGADLLTVGKFEMSSRAYLGRFNFKGSDQNKLVGKLSGGERGRLHLAQTLLAGGNVLLLDEPSNDLDVETLRALEDALLEFAGCVLVISHDRWFLDRIATHILAFEGDSQVVFFDGNYQEYEADKKRRLGEEGAKPRRLRYKALK</sequence>
<dbReference type="HAMAP" id="MF_00847">
    <property type="entry name" value="EttA"/>
    <property type="match status" value="1"/>
</dbReference>
<keyword evidence="2" id="KW-1003">Cell membrane</keyword>
<keyword evidence="7 8" id="KW-0810">Translation regulation</keyword>
<feature type="domain" description="ABC transporter" evidence="9">
    <location>
        <begin position="327"/>
        <end position="553"/>
    </location>
</feature>
<dbReference type="EC" id="3.6.1.-" evidence="8"/>
<dbReference type="NCBIfam" id="NF008775">
    <property type="entry name" value="PRK11819.1"/>
    <property type="match status" value="1"/>
</dbReference>
<dbReference type="InterPro" id="IPR017871">
    <property type="entry name" value="ABC_transporter-like_CS"/>
</dbReference>
<evidence type="ECO:0000256" key="8">
    <source>
        <dbReference type="HAMAP-Rule" id="MF_00847"/>
    </source>
</evidence>
<evidence type="ECO:0000256" key="4">
    <source>
        <dbReference type="ARBA" id="ARBA00022730"/>
    </source>
</evidence>
<dbReference type="Pfam" id="PF12848">
    <property type="entry name" value="ABC_tran_Xtn"/>
    <property type="match status" value="1"/>
</dbReference>
<evidence type="ECO:0000256" key="7">
    <source>
        <dbReference type="ARBA" id="ARBA00022845"/>
    </source>
</evidence>
<comment type="subunit">
    <text evidence="8">Monomer. Probably contacts ribosomal proteins L1, L5, L33 and S7, the 16S and 23S rRNA and the P-site containing tRNA(fMet).</text>
</comment>
<dbReference type="PROSITE" id="PS00211">
    <property type="entry name" value="ABC_TRANSPORTER_1"/>
    <property type="match status" value="1"/>
</dbReference>
<evidence type="ECO:0000256" key="1">
    <source>
        <dbReference type="ARBA" id="ARBA00005868"/>
    </source>
</evidence>
<comment type="subcellular location">
    <subcellularLocation>
        <location evidence="8">Cytoplasm</location>
    </subcellularLocation>
    <text evidence="8">Associates with ribosomes and polysomes.</text>
</comment>
<keyword evidence="3 8" id="KW-0820">tRNA-binding</keyword>
<keyword evidence="8" id="KW-0694">RNA-binding</keyword>
<evidence type="ECO:0000259" key="9">
    <source>
        <dbReference type="PROSITE" id="PS50893"/>
    </source>
</evidence>
<reference evidence="11" key="1">
    <citation type="journal article" date="2019" name="Int. J. Syst. Evol. Microbiol.">
        <title>The Global Catalogue of Microorganisms (GCM) 10K type strain sequencing project: providing services to taxonomists for standard genome sequencing and annotation.</title>
        <authorList>
            <consortium name="The Broad Institute Genomics Platform"/>
            <consortium name="The Broad Institute Genome Sequencing Center for Infectious Disease"/>
            <person name="Wu L."/>
            <person name="Ma J."/>
        </authorList>
    </citation>
    <scope>NUCLEOTIDE SEQUENCE [LARGE SCALE GENOMIC DNA]</scope>
    <source>
        <strain evidence="11">LMG 24813</strain>
    </source>
</reference>
<comment type="similarity">
    <text evidence="1 8">Belongs to the ABC transporter superfamily. ABCF family. Translational throttle EttA subfamily.</text>
</comment>
<dbReference type="PANTHER" id="PTHR43858:SF1">
    <property type="entry name" value="ABC TRANSPORTER-RELATED PROTEIN"/>
    <property type="match status" value="1"/>
</dbReference>
<dbReference type="Pfam" id="PF00005">
    <property type="entry name" value="ABC_tran"/>
    <property type="match status" value="2"/>
</dbReference>
<comment type="caution">
    <text evidence="10">The sequence shown here is derived from an EMBL/GenBank/DDBJ whole genome shotgun (WGS) entry which is preliminary data.</text>
</comment>
<feature type="region of interest" description="Arm" evidence="8">
    <location>
        <begin position="95"/>
        <end position="139"/>
    </location>
</feature>
<keyword evidence="8" id="KW-0648">Protein biosynthesis</keyword>
<protein>
    <recommendedName>
        <fullName evidence="8">Energy-dependent translational throttle protein EttA</fullName>
        <ecNumber evidence="8">3.6.1.-</ecNumber>
    </recommendedName>
    <alternativeName>
        <fullName evidence="8">Translational regulatory factor EttA</fullName>
    </alternativeName>
</protein>
<comment type="function">
    <text evidence="8">A translation factor that gates the progression of the 70S ribosomal initiation complex (IC, containing tRNA(fMet) in the P-site) into the translation elongation cycle by using a mechanism sensitive to the ATP/ADP ratio. Binds to the 70S ribosome E-site where it modulates the state of the translating ribosome during subunit translocation. ATP hydrolysis probably frees it from the ribosome, which can enter the elongation phase.</text>
</comment>
<dbReference type="InterPro" id="IPR032781">
    <property type="entry name" value="ABC_tran_Xtn"/>
</dbReference>
<dbReference type="RefSeq" id="WP_217964007.1">
    <property type="nucleotide sequence ID" value="NZ_JAHTBN010000003.1"/>
</dbReference>
<keyword evidence="5 8" id="KW-0547">Nucleotide-binding</keyword>
<name>A0ABV8NY02_9BURK</name>
<feature type="domain" description="ABC transporter" evidence="9">
    <location>
        <begin position="6"/>
        <end position="263"/>
    </location>
</feature>
<proteinExistence type="inferred from homology"/>
<organism evidence="10 11">
    <name type="scientific">Candidimonas humi</name>
    <dbReference type="NCBI Taxonomy" id="683355"/>
    <lineage>
        <taxon>Bacteria</taxon>
        <taxon>Pseudomonadati</taxon>
        <taxon>Pseudomonadota</taxon>
        <taxon>Betaproteobacteria</taxon>
        <taxon>Burkholderiales</taxon>
        <taxon>Alcaligenaceae</taxon>
        <taxon>Candidimonas</taxon>
    </lineage>
</organism>
<feature type="binding site" evidence="8">
    <location>
        <begin position="39"/>
        <end position="46"/>
    </location>
    <ligand>
        <name>ATP</name>
        <dbReference type="ChEBI" id="CHEBI:30616"/>
        <label>1</label>
    </ligand>
</feature>
<keyword evidence="4 8" id="KW-0699">rRNA-binding</keyword>
<keyword evidence="8" id="KW-0378">Hydrolase</keyword>
<dbReference type="EMBL" id="JBHSBV010000002">
    <property type="protein sequence ID" value="MFC4200773.1"/>
    <property type="molecule type" value="Genomic_DNA"/>
</dbReference>
<keyword evidence="8" id="KW-0677">Repeat</keyword>
<comment type="domain">
    <text evidence="8">The P-site tRNA interaction motif (PtIM domain) probably interacts with the P-site tRNA(fMet) as well as the 23S rRNA.</text>
</comment>
<evidence type="ECO:0000313" key="10">
    <source>
        <dbReference type="EMBL" id="MFC4200773.1"/>
    </source>
</evidence>
<feature type="region of interest" description="PtIM" evidence="8">
    <location>
        <begin position="245"/>
        <end position="325"/>
    </location>
</feature>
<dbReference type="PROSITE" id="PS50893">
    <property type="entry name" value="ABC_TRANSPORTER_2"/>
    <property type="match status" value="2"/>
</dbReference>
<dbReference type="CDD" id="cd03221">
    <property type="entry name" value="ABCF_EF-3"/>
    <property type="match status" value="2"/>
</dbReference>
<evidence type="ECO:0000256" key="3">
    <source>
        <dbReference type="ARBA" id="ARBA00022555"/>
    </source>
</evidence>